<evidence type="ECO:0000256" key="2">
    <source>
        <dbReference type="ARBA" id="ARBA00001966"/>
    </source>
</evidence>
<dbReference type="EMBL" id="JAXOJX010000141">
    <property type="protein sequence ID" value="MDZ5461682.1"/>
    <property type="molecule type" value="Genomic_DNA"/>
</dbReference>
<evidence type="ECO:0000256" key="5">
    <source>
        <dbReference type="ARBA" id="ARBA00022691"/>
    </source>
</evidence>
<evidence type="ECO:0000256" key="8">
    <source>
        <dbReference type="ARBA" id="ARBA00023004"/>
    </source>
</evidence>
<organism evidence="11 12">
    <name type="scientific">Azohydromonas lata</name>
    <dbReference type="NCBI Taxonomy" id="45677"/>
    <lineage>
        <taxon>Bacteria</taxon>
        <taxon>Pseudomonadati</taxon>
        <taxon>Pseudomonadota</taxon>
        <taxon>Betaproteobacteria</taxon>
        <taxon>Burkholderiales</taxon>
        <taxon>Sphaerotilaceae</taxon>
        <taxon>Azohydromonas</taxon>
    </lineage>
</organism>
<evidence type="ECO:0000256" key="1">
    <source>
        <dbReference type="ARBA" id="ARBA00001933"/>
    </source>
</evidence>
<dbReference type="PANTHER" id="PTHR30538">
    <property type="entry name" value="LYSINE 2,3-AMINOMUTASE-RELATED"/>
    <property type="match status" value="1"/>
</dbReference>
<dbReference type="InterPro" id="IPR013785">
    <property type="entry name" value="Aldolase_TIM"/>
</dbReference>
<dbReference type="InterPro" id="IPR007197">
    <property type="entry name" value="rSAM"/>
</dbReference>
<comment type="similarity">
    <text evidence="3">Belongs to the radical SAM superfamily. KamA family.</text>
</comment>
<keyword evidence="7" id="KW-0663">Pyridoxal phosphate</keyword>
<dbReference type="SUPFAM" id="SSF102114">
    <property type="entry name" value="Radical SAM enzymes"/>
    <property type="match status" value="1"/>
</dbReference>
<keyword evidence="4" id="KW-0004">4Fe-4S</keyword>
<name>A0ABU5IS00_9BURK</name>
<dbReference type="Proteomes" id="UP001293718">
    <property type="component" value="Unassembled WGS sequence"/>
</dbReference>
<dbReference type="Pfam" id="PF04055">
    <property type="entry name" value="Radical_SAM"/>
    <property type="match status" value="1"/>
</dbReference>
<proteinExistence type="inferred from homology"/>
<evidence type="ECO:0000256" key="6">
    <source>
        <dbReference type="ARBA" id="ARBA00022723"/>
    </source>
</evidence>
<keyword evidence="5" id="KW-0949">S-adenosyl-L-methionine</keyword>
<evidence type="ECO:0000313" key="11">
    <source>
        <dbReference type="EMBL" id="MDZ5461682.1"/>
    </source>
</evidence>
<evidence type="ECO:0000256" key="4">
    <source>
        <dbReference type="ARBA" id="ARBA00022485"/>
    </source>
</evidence>
<evidence type="ECO:0000256" key="7">
    <source>
        <dbReference type="ARBA" id="ARBA00022898"/>
    </source>
</evidence>
<protein>
    <submittedName>
        <fullName evidence="11">KamA family radical SAM protein</fullName>
    </submittedName>
</protein>
<dbReference type="PANTHER" id="PTHR30538:SF0">
    <property type="entry name" value="L-LYSINE 2,3-AMINOMUTASE AQ_1632-RELATED"/>
    <property type="match status" value="1"/>
</dbReference>
<evidence type="ECO:0000259" key="10">
    <source>
        <dbReference type="PROSITE" id="PS51918"/>
    </source>
</evidence>
<accession>A0ABU5IS00</accession>
<gene>
    <name evidence="11" type="ORF">SM757_34420</name>
</gene>
<comment type="cofactor">
    <cofactor evidence="1">
        <name>pyridoxal 5'-phosphate</name>
        <dbReference type="ChEBI" id="CHEBI:597326"/>
    </cofactor>
</comment>
<keyword evidence="6" id="KW-0479">Metal-binding</keyword>
<keyword evidence="9" id="KW-0411">Iron-sulfur</keyword>
<keyword evidence="12" id="KW-1185">Reference proteome</keyword>
<feature type="domain" description="Radical SAM core" evidence="10">
    <location>
        <begin position="127"/>
        <end position="343"/>
    </location>
</feature>
<reference evidence="11 12" key="1">
    <citation type="submission" date="2023-11" db="EMBL/GenBank/DDBJ databases">
        <title>Draft genome of Azohydromonas lata strain H1 (DSM1123), a polyhydroxyalkanoate producer.</title>
        <authorList>
            <person name="Traversa D."/>
            <person name="D'Addabbo P."/>
            <person name="Pazzani C."/>
            <person name="Manzari C."/>
            <person name="Chiara M."/>
            <person name="Scrascia M."/>
        </authorList>
    </citation>
    <scope>NUCLEOTIDE SEQUENCE [LARGE SCALE GENOMIC DNA]</scope>
    <source>
        <strain evidence="11 12">H1</strain>
    </source>
</reference>
<keyword evidence="8" id="KW-0408">Iron</keyword>
<dbReference type="CDD" id="cd01335">
    <property type="entry name" value="Radical_SAM"/>
    <property type="match status" value="1"/>
</dbReference>
<evidence type="ECO:0000313" key="12">
    <source>
        <dbReference type="Proteomes" id="UP001293718"/>
    </source>
</evidence>
<sequence length="392" mass="44327">MNITVTAGAETRQQLPMSENVAWTSWKWQQQNAITNVEALVNVFPELKDSPLLARISERLDGRKLGITPYYADLIRSGINGQPIDKDPLWLQVVPAWTDASTGELSYDGETDNWELPHEMVTPICQHKYDNRVIIRVSNICHAYCQFCYEALRTLETETDKGKFRKSDWAATLDYIASHPELDEAIVSGGEPLMHADAQLRAMLEDLRALRPELVIRLHTRALSFNPFRVTDELLAALRETRVTAVGLHVAHPREITPEFIAAVAKLRQAVPLLFANIPLLAGVNDELDVMKPLCLALYRHGVLPHYLYQFMPFSPGDTQFCTDISKGVAIIKQMKRRISNMAVPELVLPHRTGKYSVPLSLSGESPKLEVRDGREFVTFRNWKDELCVFPG</sequence>
<dbReference type="RefSeq" id="WP_322468777.1">
    <property type="nucleotide sequence ID" value="NZ_JAXOJX010000141.1"/>
</dbReference>
<evidence type="ECO:0000256" key="3">
    <source>
        <dbReference type="ARBA" id="ARBA00008703"/>
    </source>
</evidence>
<evidence type="ECO:0000256" key="9">
    <source>
        <dbReference type="ARBA" id="ARBA00023014"/>
    </source>
</evidence>
<comment type="cofactor">
    <cofactor evidence="2">
        <name>[4Fe-4S] cluster</name>
        <dbReference type="ChEBI" id="CHEBI:49883"/>
    </cofactor>
</comment>
<dbReference type="PROSITE" id="PS51918">
    <property type="entry name" value="RADICAL_SAM"/>
    <property type="match status" value="1"/>
</dbReference>
<dbReference type="NCBIfam" id="TIGR00238">
    <property type="entry name" value="KamA family radical SAM protein"/>
    <property type="match status" value="1"/>
</dbReference>
<dbReference type="SFLD" id="SFLDG01070">
    <property type="entry name" value="PLP-dependent"/>
    <property type="match status" value="1"/>
</dbReference>
<dbReference type="Gene3D" id="3.20.20.70">
    <property type="entry name" value="Aldolase class I"/>
    <property type="match status" value="1"/>
</dbReference>
<dbReference type="InterPro" id="IPR003739">
    <property type="entry name" value="Lys_aminomutase/Glu_NH3_mut"/>
</dbReference>
<dbReference type="SFLD" id="SFLDS00029">
    <property type="entry name" value="Radical_SAM"/>
    <property type="match status" value="1"/>
</dbReference>
<comment type="caution">
    <text evidence="11">The sequence shown here is derived from an EMBL/GenBank/DDBJ whole genome shotgun (WGS) entry which is preliminary data.</text>
</comment>
<dbReference type="InterPro" id="IPR058240">
    <property type="entry name" value="rSAM_sf"/>
</dbReference>